<dbReference type="InterPro" id="IPR004680">
    <property type="entry name" value="Cit_transptr-like_dom"/>
</dbReference>
<evidence type="ECO:0000256" key="1">
    <source>
        <dbReference type="ARBA" id="ARBA00004141"/>
    </source>
</evidence>
<dbReference type="RefSeq" id="WP_146975243.1">
    <property type="nucleotide sequence ID" value="NZ_VOSL01000055.1"/>
</dbReference>
<feature type="transmembrane region" description="Helical" evidence="7">
    <location>
        <begin position="529"/>
        <end position="558"/>
    </location>
</feature>
<keyword evidence="3 7" id="KW-0812">Transmembrane</keyword>
<sequence length="601" mass="62707">MEALTPDMITVLVILASAIYLFVSEIVRIDVAAIIIMVAVGLTGLVDATQLFDGFASNAVISIIAVMILGAALDRVGIMRRVAAFLLRVGGRTEGRIISLISGSVATISAFMQNIGAAALFLPVSERLAERTGISISRILMPMGFAAILGGTITLVASGPLILLNDLLAASAQNLGVDIEPLGLFTPTPIGIALTVAGIAMFAVAGKWLLPSLQPSSSAQAPDLAATYGIDQTIHAFSVPEHSPLAGRSVQAIEARRQGIVLLAIERDNALTRAPTAEHCIAAGDVLAVVGPTDHVAHFAQTERLELSSNAAFAALHDDQHAGLAEVLVRPGSDIVGKRVIDLKLRAAFGVTLLGVHRRGTLLTEDLRQIVLEAGDVLVLFSPWERLQTLAREAAFVVLTDYPAEPPRTHKTPWALLAFGVALSLVIFSSMQLSLALMVGAVIALISGVLTADEAYRAVSWKTVFLLAALIPLGQAVEDTGTAAWIAERVIGLTSAFPIWGVQLTIALLTTAFTLTISNVGATVLLVPLAANVAVGVGADPAQFGLIVALAASNAFLLPTHQVNALLMGPGGYGVRDFLKAGTAMTILFTAVLIISVNVFA</sequence>
<feature type="domain" description="RCK C-terminal" evidence="8">
    <location>
        <begin position="222"/>
        <end position="305"/>
    </location>
</feature>
<evidence type="ECO:0000256" key="7">
    <source>
        <dbReference type="SAM" id="Phobius"/>
    </source>
</evidence>
<evidence type="ECO:0000256" key="4">
    <source>
        <dbReference type="ARBA" id="ARBA00022737"/>
    </source>
</evidence>
<feature type="transmembrane region" description="Helical" evidence="7">
    <location>
        <begin position="143"/>
        <end position="164"/>
    </location>
</feature>
<dbReference type="SUPFAM" id="SSF116726">
    <property type="entry name" value="TrkA C-terminal domain-like"/>
    <property type="match status" value="2"/>
</dbReference>
<dbReference type="GO" id="GO:0006813">
    <property type="term" value="P:potassium ion transport"/>
    <property type="evidence" value="ECO:0007669"/>
    <property type="project" value="InterPro"/>
</dbReference>
<dbReference type="PANTHER" id="PTHR43652">
    <property type="entry name" value="BASIC AMINO ACID ANTIPORTER YFCC-RELATED"/>
    <property type="match status" value="1"/>
</dbReference>
<feature type="transmembrane region" description="Helical" evidence="7">
    <location>
        <begin position="435"/>
        <end position="452"/>
    </location>
</feature>
<comment type="subcellular location">
    <subcellularLocation>
        <location evidence="1">Membrane</location>
        <topology evidence="1">Multi-pass membrane protein</topology>
    </subcellularLocation>
</comment>
<feature type="transmembrane region" description="Helical" evidence="7">
    <location>
        <begin position="578"/>
        <end position="600"/>
    </location>
</feature>
<dbReference type="PANTHER" id="PTHR43652:SF2">
    <property type="entry name" value="BASIC AMINO ACID ANTIPORTER YFCC-RELATED"/>
    <property type="match status" value="1"/>
</dbReference>
<organism evidence="9 10">
    <name type="scientific">Lujinxingia vulgaris</name>
    <dbReference type="NCBI Taxonomy" id="2600176"/>
    <lineage>
        <taxon>Bacteria</taxon>
        <taxon>Deltaproteobacteria</taxon>
        <taxon>Bradymonadales</taxon>
        <taxon>Lujinxingiaceae</taxon>
        <taxon>Lujinxingia</taxon>
    </lineage>
</organism>
<evidence type="ECO:0000256" key="5">
    <source>
        <dbReference type="ARBA" id="ARBA00022989"/>
    </source>
</evidence>
<evidence type="ECO:0000256" key="6">
    <source>
        <dbReference type="ARBA" id="ARBA00023136"/>
    </source>
</evidence>
<name>A0A5C6X6G7_9DELT</name>
<dbReference type="InterPro" id="IPR006037">
    <property type="entry name" value="RCK_C"/>
</dbReference>
<evidence type="ECO:0000256" key="3">
    <source>
        <dbReference type="ARBA" id="ARBA00022692"/>
    </source>
</evidence>
<dbReference type="EMBL" id="VOSL01000055">
    <property type="protein sequence ID" value="TXD34309.1"/>
    <property type="molecule type" value="Genomic_DNA"/>
</dbReference>
<feature type="transmembrane region" description="Helical" evidence="7">
    <location>
        <begin position="497"/>
        <end position="517"/>
    </location>
</feature>
<feature type="transmembrane region" description="Helical" evidence="7">
    <location>
        <begin position="97"/>
        <end position="122"/>
    </location>
</feature>
<evidence type="ECO:0000313" key="9">
    <source>
        <dbReference type="EMBL" id="TXD34309.1"/>
    </source>
</evidence>
<feature type="transmembrane region" description="Helical" evidence="7">
    <location>
        <begin position="29"/>
        <end position="48"/>
    </location>
</feature>
<comment type="caution">
    <text evidence="9">The sequence shown here is derived from an EMBL/GenBank/DDBJ whole genome shotgun (WGS) entry which is preliminary data.</text>
</comment>
<dbReference type="Pfam" id="PF02080">
    <property type="entry name" value="TrkA_C"/>
    <property type="match status" value="2"/>
</dbReference>
<dbReference type="GO" id="GO:0005886">
    <property type="term" value="C:plasma membrane"/>
    <property type="evidence" value="ECO:0007669"/>
    <property type="project" value="TreeGrafter"/>
</dbReference>
<feature type="transmembrane region" description="Helical" evidence="7">
    <location>
        <begin position="7"/>
        <end position="23"/>
    </location>
</feature>
<dbReference type="GO" id="GO:0008324">
    <property type="term" value="F:monoatomic cation transmembrane transporter activity"/>
    <property type="evidence" value="ECO:0007669"/>
    <property type="project" value="InterPro"/>
</dbReference>
<keyword evidence="4" id="KW-0677">Repeat</keyword>
<evidence type="ECO:0000256" key="2">
    <source>
        <dbReference type="ARBA" id="ARBA00022448"/>
    </source>
</evidence>
<keyword evidence="6 7" id="KW-0472">Membrane</keyword>
<feature type="transmembrane region" description="Helical" evidence="7">
    <location>
        <begin position="184"/>
        <end position="210"/>
    </location>
</feature>
<keyword evidence="5 7" id="KW-1133">Transmembrane helix</keyword>
<dbReference type="Pfam" id="PF03600">
    <property type="entry name" value="CitMHS"/>
    <property type="match status" value="1"/>
</dbReference>
<evidence type="ECO:0000259" key="8">
    <source>
        <dbReference type="PROSITE" id="PS51202"/>
    </source>
</evidence>
<dbReference type="Proteomes" id="UP000321046">
    <property type="component" value="Unassembled WGS sequence"/>
</dbReference>
<keyword evidence="2" id="KW-0813">Transport</keyword>
<feature type="transmembrane region" description="Helical" evidence="7">
    <location>
        <begin position="55"/>
        <end position="77"/>
    </location>
</feature>
<proteinExistence type="predicted"/>
<gene>
    <name evidence="9" type="ORF">FRC96_13995</name>
</gene>
<dbReference type="OrthoDB" id="9765532at2"/>
<dbReference type="Gene3D" id="3.30.70.1450">
    <property type="entry name" value="Regulator of K+ conductance, C-terminal domain"/>
    <property type="match status" value="2"/>
</dbReference>
<dbReference type="InterPro" id="IPR051679">
    <property type="entry name" value="DASS-Related_Transporters"/>
</dbReference>
<dbReference type="InterPro" id="IPR036721">
    <property type="entry name" value="RCK_C_sf"/>
</dbReference>
<dbReference type="AlphaFoldDB" id="A0A5C6X6G7"/>
<protein>
    <submittedName>
        <fullName evidence="9">SLC13 family permease</fullName>
    </submittedName>
</protein>
<evidence type="ECO:0000313" key="10">
    <source>
        <dbReference type="Proteomes" id="UP000321046"/>
    </source>
</evidence>
<dbReference type="PROSITE" id="PS51202">
    <property type="entry name" value="RCK_C"/>
    <property type="match status" value="2"/>
</dbReference>
<accession>A0A5C6X6G7</accession>
<reference evidence="9 10" key="1">
    <citation type="submission" date="2019-08" db="EMBL/GenBank/DDBJ databases">
        <title>Bradymonadales sp. TMQ2.</title>
        <authorList>
            <person name="Liang Q."/>
        </authorList>
    </citation>
    <scope>NUCLEOTIDE SEQUENCE [LARGE SCALE GENOMIC DNA]</scope>
    <source>
        <strain evidence="9 10">TMQ2</strain>
    </source>
</reference>
<feature type="domain" description="RCK C-terminal" evidence="8">
    <location>
        <begin position="311"/>
        <end position="396"/>
    </location>
</feature>